<evidence type="ECO:0000313" key="3">
    <source>
        <dbReference type="Proteomes" id="UP001286456"/>
    </source>
</evidence>
<keyword evidence="3" id="KW-1185">Reference proteome</keyword>
<evidence type="ECO:0000313" key="2">
    <source>
        <dbReference type="EMBL" id="KAK3317466.1"/>
    </source>
</evidence>
<organism evidence="2 3">
    <name type="scientific">Cercophora scortea</name>
    <dbReference type="NCBI Taxonomy" id="314031"/>
    <lineage>
        <taxon>Eukaryota</taxon>
        <taxon>Fungi</taxon>
        <taxon>Dikarya</taxon>
        <taxon>Ascomycota</taxon>
        <taxon>Pezizomycotina</taxon>
        <taxon>Sordariomycetes</taxon>
        <taxon>Sordariomycetidae</taxon>
        <taxon>Sordariales</taxon>
        <taxon>Lasiosphaeriaceae</taxon>
        <taxon>Cercophora</taxon>
    </lineage>
</organism>
<feature type="compositionally biased region" description="Basic and acidic residues" evidence="1">
    <location>
        <begin position="139"/>
        <end position="156"/>
    </location>
</feature>
<dbReference type="EMBL" id="JAUEPO010000007">
    <property type="protein sequence ID" value="KAK3317466.1"/>
    <property type="molecule type" value="Genomic_DNA"/>
</dbReference>
<feature type="region of interest" description="Disordered" evidence="1">
    <location>
        <begin position="1"/>
        <end position="40"/>
    </location>
</feature>
<protein>
    <submittedName>
        <fullName evidence="2">Uncharacterized protein</fullName>
    </submittedName>
</protein>
<comment type="caution">
    <text evidence="2">The sequence shown here is derived from an EMBL/GenBank/DDBJ whole genome shotgun (WGS) entry which is preliminary data.</text>
</comment>
<feature type="region of interest" description="Disordered" evidence="1">
    <location>
        <begin position="132"/>
        <end position="203"/>
    </location>
</feature>
<reference evidence="2" key="2">
    <citation type="submission" date="2023-06" db="EMBL/GenBank/DDBJ databases">
        <authorList>
            <consortium name="Lawrence Berkeley National Laboratory"/>
            <person name="Haridas S."/>
            <person name="Hensen N."/>
            <person name="Bonometti L."/>
            <person name="Westerberg I."/>
            <person name="Brannstrom I.O."/>
            <person name="Guillou S."/>
            <person name="Cros-Aarteil S."/>
            <person name="Calhoun S."/>
            <person name="Kuo A."/>
            <person name="Mondo S."/>
            <person name="Pangilinan J."/>
            <person name="Riley R."/>
            <person name="Labutti K."/>
            <person name="Andreopoulos B."/>
            <person name="Lipzen A."/>
            <person name="Chen C."/>
            <person name="Yanf M."/>
            <person name="Daum C."/>
            <person name="Ng V."/>
            <person name="Clum A."/>
            <person name="Steindorff A."/>
            <person name="Ohm R."/>
            <person name="Martin F."/>
            <person name="Silar P."/>
            <person name="Natvig D."/>
            <person name="Lalanne C."/>
            <person name="Gautier V."/>
            <person name="Ament-Velasquez S.L."/>
            <person name="Kruys A."/>
            <person name="Hutchinson M.I."/>
            <person name="Powell A.J."/>
            <person name="Barry K."/>
            <person name="Miller A.N."/>
            <person name="Grigoriev I.V."/>
            <person name="Debuchy R."/>
            <person name="Gladieux P."/>
            <person name="Thoren M.H."/>
            <person name="Johannesson H."/>
        </authorList>
    </citation>
    <scope>NUCLEOTIDE SEQUENCE</scope>
    <source>
        <strain evidence="2">SMH4131-1</strain>
    </source>
</reference>
<reference evidence="2" key="1">
    <citation type="journal article" date="2023" name="Mol. Phylogenet. Evol.">
        <title>Genome-scale phylogeny and comparative genomics of the fungal order Sordariales.</title>
        <authorList>
            <person name="Hensen N."/>
            <person name="Bonometti L."/>
            <person name="Westerberg I."/>
            <person name="Brannstrom I.O."/>
            <person name="Guillou S."/>
            <person name="Cros-Aarteil S."/>
            <person name="Calhoun S."/>
            <person name="Haridas S."/>
            <person name="Kuo A."/>
            <person name="Mondo S."/>
            <person name="Pangilinan J."/>
            <person name="Riley R."/>
            <person name="LaButti K."/>
            <person name="Andreopoulos B."/>
            <person name="Lipzen A."/>
            <person name="Chen C."/>
            <person name="Yan M."/>
            <person name="Daum C."/>
            <person name="Ng V."/>
            <person name="Clum A."/>
            <person name="Steindorff A."/>
            <person name="Ohm R.A."/>
            <person name="Martin F."/>
            <person name="Silar P."/>
            <person name="Natvig D.O."/>
            <person name="Lalanne C."/>
            <person name="Gautier V."/>
            <person name="Ament-Velasquez S.L."/>
            <person name="Kruys A."/>
            <person name="Hutchinson M.I."/>
            <person name="Powell A.J."/>
            <person name="Barry K."/>
            <person name="Miller A.N."/>
            <person name="Grigoriev I.V."/>
            <person name="Debuchy R."/>
            <person name="Gladieux P."/>
            <person name="Hiltunen Thoren M."/>
            <person name="Johannesson H."/>
        </authorList>
    </citation>
    <scope>NUCLEOTIDE SEQUENCE</scope>
    <source>
        <strain evidence="2">SMH4131-1</strain>
    </source>
</reference>
<evidence type="ECO:0000256" key="1">
    <source>
        <dbReference type="SAM" id="MobiDB-lite"/>
    </source>
</evidence>
<gene>
    <name evidence="2" type="ORF">B0T19DRAFT_292698</name>
</gene>
<dbReference type="AlphaFoldDB" id="A0AAE0I4L4"/>
<name>A0AAE0I4L4_9PEZI</name>
<proteinExistence type="predicted"/>
<feature type="compositionally biased region" description="Low complexity" evidence="1">
    <location>
        <begin position="19"/>
        <end position="40"/>
    </location>
</feature>
<accession>A0AAE0I4L4</accession>
<sequence length="322" mass="35126">MSKQPFTETDLPPPSYLETISSPSPSTPLSTTTTTFINPYTTPLTTHLQTLPSRMRLAQQARSTAQATRDLDLITQMIPHVESFLSDLGSMPNTPPIAQLTLVPGSAVARGWVLSGAAERRREGEVVRVVRVHNTTGKGESDGGNERVDFGDERKGRTGNKRTVDDDDDNEDNDGRAVGSSSSEGFDEWGRFDSSPSSSTTPIDLSFFADEQMARRLANYLRPEPNLARRHVQAVVENTSSSKSGWRWGRGSSQKQTSSSSPSPVSSMSSGTTFGSGAEMDERVSMIVRAEEVTFRKENEFGVWESLSGFGIVVTVKVRRTG</sequence>
<feature type="region of interest" description="Disordered" evidence="1">
    <location>
        <begin position="234"/>
        <end position="278"/>
    </location>
</feature>
<feature type="compositionally biased region" description="Low complexity" evidence="1">
    <location>
        <begin position="240"/>
        <end position="277"/>
    </location>
</feature>
<dbReference type="Proteomes" id="UP001286456">
    <property type="component" value="Unassembled WGS sequence"/>
</dbReference>